<dbReference type="Proteomes" id="UP001233999">
    <property type="component" value="Unassembled WGS sequence"/>
</dbReference>
<name>A0AAD7Z7V4_DIPPU</name>
<evidence type="ECO:0000313" key="2">
    <source>
        <dbReference type="EMBL" id="KAJ9575780.1"/>
    </source>
</evidence>
<protein>
    <submittedName>
        <fullName evidence="2">Uncharacterized protein</fullName>
    </submittedName>
</protein>
<feature type="non-terminal residue" evidence="2">
    <location>
        <position position="173"/>
    </location>
</feature>
<comment type="caution">
    <text evidence="2">The sequence shown here is derived from an EMBL/GenBank/DDBJ whole genome shotgun (WGS) entry which is preliminary data.</text>
</comment>
<feature type="compositionally biased region" description="Low complexity" evidence="1">
    <location>
        <begin position="99"/>
        <end position="109"/>
    </location>
</feature>
<proteinExistence type="predicted"/>
<feature type="non-terminal residue" evidence="2">
    <location>
        <position position="1"/>
    </location>
</feature>
<organism evidence="2 3">
    <name type="scientific">Diploptera punctata</name>
    <name type="common">Pacific beetle cockroach</name>
    <dbReference type="NCBI Taxonomy" id="6984"/>
    <lineage>
        <taxon>Eukaryota</taxon>
        <taxon>Metazoa</taxon>
        <taxon>Ecdysozoa</taxon>
        <taxon>Arthropoda</taxon>
        <taxon>Hexapoda</taxon>
        <taxon>Insecta</taxon>
        <taxon>Pterygota</taxon>
        <taxon>Neoptera</taxon>
        <taxon>Polyneoptera</taxon>
        <taxon>Dictyoptera</taxon>
        <taxon>Blattodea</taxon>
        <taxon>Blaberoidea</taxon>
        <taxon>Blaberidae</taxon>
        <taxon>Diplopterinae</taxon>
        <taxon>Diploptera</taxon>
    </lineage>
</organism>
<dbReference type="AlphaFoldDB" id="A0AAD7Z7V4"/>
<dbReference type="EMBL" id="JASPKZ010009820">
    <property type="protein sequence ID" value="KAJ9575780.1"/>
    <property type="molecule type" value="Genomic_DNA"/>
</dbReference>
<gene>
    <name evidence="2" type="ORF">L9F63_007321</name>
</gene>
<reference evidence="2" key="2">
    <citation type="submission" date="2023-05" db="EMBL/GenBank/DDBJ databases">
        <authorList>
            <person name="Fouks B."/>
        </authorList>
    </citation>
    <scope>NUCLEOTIDE SEQUENCE</scope>
    <source>
        <strain evidence="2">Stay&amp;Tobe</strain>
        <tissue evidence="2">Testes</tissue>
    </source>
</reference>
<feature type="compositionally biased region" description="Gly residues" evidence="1">
    <location>
        <begin position="110"/>
        <end position="124"/>
    </location>
</feature>
<evidence type="ECO:0000313" key="3">
    <source>
        <dbReference type="Proteomes" id="UP001233999"/>
    </source>
</evidence>
<accession>A0AAD7Z7V4</accession>
<evidence type="ECO:0000256" key="1">
    <source>
        <dbReference type="SAM" id="MobiDB-lite"/>
    </source>
</evidence>
<reference evidence="2" key="1">
    <citation type="journal article" date="2023" name="IScience">
        <title>Live-bearing cockroach genome reveals convergent evolutionary mechanisms linked to viviparity in insects and beyond.</title>
        <authorList>
            <person name="Fouks B."/>
            <person name="Harrison M.C."/>
            <person name="Mikhailova A.A."/>
            <person name="Marchal E."/>
            <person name="English S."/>
            <person name="Carruthers M."/>
            <person name="Jennings E.C."/>
            <person name="Chiamaka E.L."/>
            <person name="Frigard R.A."/>
            <person name="Pippel M."/>
            <person name="Attardo G.M."/>
            <person name="Benoit J.B."/>
            <person name="Bornberg-Bauer E."/>
            <person name="Tobe S.S."/>
        </authorList>
    </citation>
    <scope>NUCLEOTIDE SEQUENCE</scope>
    <source>
        <strain evidence="2">Stay&amp;Tobe</strain>
    </source>
</reference>
<keyword evidence="3" id="KW-1185">Reference proteome</keyword>
<feature type="region of interest" description="Disordered" evidence="1">
    <location>
        <begin position="77"/>
        <end position="129"/>
    </location>
</feature>
<sequence>LTWHKYLIRFKKAGVGWLAPIKEMIAQMTARPAKSNPVSLNQAISCQINYTLSGELVDVRKLKTPELLKAAFVWSSPAEPSPHPPHVHHPGGGGGHPAGPGAVAVSAGSKSGGGGAAGGPGGHQGNPTQGLVHWMSVMAEHMNSAAAAGAAGNPHHDPAAAAAVHYMTWNGVE</sequence>